<evidence type="ECO:0000256" key="12">
    <source>
        <dbReference type="ARBA" id="ARBA00022806"/>
    </source>
</evidence>
<dbReference type="GO" id="GO:0046872">
    <property type="term" value="F:metal ion binding"/>
    <property type="evidence" value="ECO:0007669"/>
    <property type="project" value="UniProtKB-KW"/>
</dbReference>
<keyword evidence="7" id="KW-0540">Nuclease</keyword>
<name>G1C9H1_9VIRU</name>
<keyword evidence="15" id="KW-0238">DNA-binding</keyword>
<evidence type="ECO:0000256" key="15">
    <source>
        <dbReference type="ARBA" id="ARBA00023125"/>
    </source>
</evidence>
<evidence type="ECO:0000256" key="11">
    <source>
        <dbReference type="ARBA" id="ARBA00022801"/>
    </source>
</evidence>
<evidence type="ECO:0000313" key="17">
    <source>
        <dbReference type="EMBL" id="AEM05804.1"/>
    </source>
</evidence>
<keyword evidence="12" id="KW-0347">Helicase</keyword>
<dbReference type="GO" id="GO:0016787">
    <property type="term" value="F:hydrolase activity"/>
    <property type="evidence" value="ECO:0007669"/>
    <property type="project" value="UniProtKB-KW"/>
</dbReference>
<evidence type="ECO:0000256" key="8">
    <source>
        <dbReference type="ARBA" id="ARBA00022723"/>
    </source>
</evidence>
<dbReference type="InterPro" id="IPR049912">
    <property type="entry name" value="CRESS_DNA_REP"/>
</dbReference>
<keyword evidence="5" id="KW-0548">Nucleotidyltransferase</keyword>
<keyword evidence="3" id="KW-1048">Host nucleus</keyword>
<dbReference type="GO" id="GO:0004386">
    <property type="term" value="F:helicase activity"/>
    <property type="evidence" value="ECO:0007669"/>
    <property type="project" value="UniProtKB-KW"/>
</dbReference>
<evidence type="ECO:0000256" key="1">
    <source>
        <dbReference type="ARBA" id="ARBA00001946"/>
    </source>
</evidence>
<dbReference type="EMBL" id="JF755409">
    <property type="protein sequence ID" value="AEM05804.1"/>
    <property type="molecule type" value="Genomic_DNA"/>
</dbReference>
<evidence type="ECO:0000256" key="6">
    <source>
        <dbReference type="ARBA" id="ARBA00022705"/>
    </source>
</evidence>
<dbReference type="PROSITE" id="PS52020">
    <property type="entry name" value="CRESS_DNA_REP"/>
    <property type="match status" value="1"/>
</dbReference>
<dbReference type="GO" id="GO:0042025">
    <property type="term" value="C:host cell nucleus"/>
    <property type="evidence" value="ECO:0007669"/>
    <property type="project" value="UniProtKB-SubCell"/>
</dbReference>
<keyword evidence="11" id="KW-0378">Hydrolase</keyword>
<keyword evidence="14" id="KW-0190">Covalent protein-DNA linkage</keyword>
<dbReference type="Proteomes" id="UP000277148">
    <property type="component" value="Segment"/>
</dbReference>
<keyword evidence="8" id="KW-0479">Metal-binding</keyword>
<proteinExistence type="predicted"/>
<keyword evidence="9" id="KW-0547">Nucleotide-binding</keyword>
<evidence type="ECO:0000256" key="13">
    <source>
        <dbReference type="ARBA" id="ARBA00022840"/>
    </source>
</evidence>
<evidence type="ECO:0000313" key="18">
    <source>
        <dbReference type="Proteomes" id="UP000277148"/>
    </source>
</evidence>
<evidence type="ECO:0000256" key="10">
    <source>
        <dbReference type="ARBA" id="ARBA00022759"/>
    </source>
</evidence>
<keyword evidence="6" id="KW-0235">DNA replication</keyword>
<evidence type="ECO:0000256" key="5">
    <source>
        <dbReference type="ARBA" id="ARBA00022695"/>
    </source>
</evidence>
<evidence type="ECO:0000259" key="16">
    <source>
        <dbReference type="PROSITE" id="PS52020"/>
    </source>
</evidence>
<feature type="domain" description="CRESS-DNA virus Rep endonuclease" evidence="16">
    <location>
        <begin position="1"/>
        <end position="102"/>
    </location>
</feature>
<protein>
    <submittedName>
        <fullName evidence="17">REP</fullName>
    </submittedName>
</protein>
<dbReference type="GO" id="GO:0016779">
    <property type="term" value="F:nucleotidyltransferase activity"/>
    <property type="evidence" value="ECO:0007669"/>
    <property type="project" value="UniProtKB-KW"/>
</dbReference>
<sequence length="203" mass="22987">MSRGKYWCFTSYVDEGGLPSVLPDTMTYLIYQREVCPTSAREHYQGYAEFHTRVRIAGVKAALGDPGAHCELRRGTGVQAAEYCKKDDSRKEGTVPVELGDLTSVTQGARTDLLAVKALLDSGAKEIDIADQEFATWAKYHRAIERYKRLTHQVRNFKSEVYILTGDTGVGKTRAVADAYPDTYWKPRGKLVLRIRRSRRRSY</sequence>
<dbReference type="Pfam" id="PF02407">
    <property type="entry name" value="Viral_Rep"/>
    <property type="match status" value="1"/>
</dbReference>
<evidence type="ECO:0000256" key="7">
    <source>
        <dbReference type="ARBA" id="ARBA00022722"/>
    </source>
</evidence>
<keyword evidence="10" id="KW-0255">Endonuclease</keyword>
<evidence type="ECO:0000256" key="9">
    <source>
        <dbReference type="ARBA" id="ARBA00022741"/>
    </source>
</evidence>
<dbReference type="GO" id="GO:0006260">
    <property type="term" value="P:DNA replication"/>
    <property type="evidence" value="ECO:0007669"/>
    <property type="project" value="UniProtKB-KW"/>
</dbReference>
<evidence type="ECO:0000256" key="4">
    <source>
        <dbReference type="ARBA" id="ARBA00022679"/>
    </source>
</evidence>
<dbReference type="Gene3D" id="3.40.1310.20">
    <property type="match status" value="1"/>
</dbReference>
<evidence type="ECO:0000256" key="3">
    <source>
        <dbReference type="ARBA" id="ARBA00022562"/>
    </source>
</evidence>
<comment type="cofactor">
    <cofactor evidence="1">
        <name>Mg(2+)</name>
        <dbReference type="ChEBI" id="CHEBI:18420"/>
    </cofactor>
</comment>
<organism evidence="17 18">
    <name type="scientific">Rodent stool-associated circular genome virus</name>
    <dbReference type="NCBI Taxonomy" id="1074214"/>
    <lineage>
        <taxon>Viruses</taxon>
        <taxon>Monodnaviria</taxon>
        <taxon>Shotokuvirae</taxon>
        <taxon>Cressdnaviricota</taxon>
        <taxon>Arfiviricetes</taxon>
        <taxon>Cirlivirales</taxon>
        <taxon>Vilyaviridae</taxon>
        <taxon>Glamdringvirus</taxon>
    </lineage>
</organism>
<keyword evidence="13" id="KW-0067">ATP-binding</keyword>
<comment type="subcellular location">
    <subcellularLocation>
        <location evidence="2">Host nucleus</location>
    </subcellularLocation>
</comment>
<accession>G1C9H1</accession>
<keyword evidence="4" id="KW-0808">Transferase</keyword>
<dbReference type="GO" id="GO:0004519">
    <property type="term" value="F:endonuclease activity"/>
    <property type="evidence" value="ECO:0007669"/>
    <property type="project" value="UniProtKB-KW"/>
</dbReference>
<evidence type="ECO:0000256" key="2">
    <source>
        <dbReference type="ARBA" id="ARBA00004147"/>
    </source>
</evidence>
<evidence type="ECO:0000256" key="14">
    <source>
        <dbReference type="ARBA" id="ARBA00023124"/>
    </source>
</evidence>
<reference evidence="17 18" key="1">
    <citation type="journal article" date="2011" name="PLoS Pathog.">
        <title>The fecal viral flora of wild rodents.</title>
        <authorList>
            <person name="Phan T.G."/>
            <person name="Kapusinszky B."/>
            <person name="Wang C."/>
            <person name="Rose R.K."/>
            <person name="Lipton H.L."/>
            <person name="Delwart E.L."/>
        </authorList>
    </citation>
    <scope>NUCLEOTIDE SEQUENCE [LARGE SCALE GENOMIC DNA]</scope>
    <source>
        <strain evidence="17 18">RodSCV_M-45</strain>
    </source>
</reference>
<dbReference type="GO" id="GO:0005524">
    <property type="term" value="F:ATP binding"/>
    <property type="evidence" value="ECO:0007669"/>
    <property type="project" value="UniProtKB-KW"/>
</dbReference>
<dbReference type="GO" id="GO:0003677">
    <property type="term" value="F:DNA binding"/>
    <property type="evidence" value="ECO:0007669"/>
    <property type="project" value="UniProtKB-KW"/>
</dbReference>